<reference evidence="1 2" key="1">
    <citation type="submission" date="2019-05" db="EMBL/GenBank/DDBJ databases">
        <title>Another draft genome of Portunus trituberculatus and its Hox gene families provides insights of decapod evolution.</title>
        <authorList>
            <person name="Jeong J.-H."/>
            <person name="Song I."/>
            <person name="Kim S."/>
            <person name="Choi T."/>
            <person name="Kim D."/>
            <person name="Ryu S."/>
            <person name="Kim W."/>
        </authorList>
    </citation>
    <scope>NUCLEOTIDE SEQUENCE [LARGE SCALE GENOMIC DNA]</scope>
    <source>
        <tissue evidence="1">Muscle</tissue>
    </source>
</reference>
<gene>
    <name evidence="1" type="ORF">E2C01_094690</name>
</gene>
<evidence type="ECO:0000313" key="2">
    <source>
        <dbReference type="Proteomes" id="UP000324222"/>
    </source>
</evidence>
<organism evidence="1 2">
    <name type="scientific">Portunus trituberculatus</name>
    <name type="common">Swimming crab</name>
    <name type="synonym">Neptunus trituberculatus</name>
    <dbReference type="NCBI Taxonomy" id="210409"/>
    <lineage>
        <taxon>Eukaryota</taxon>
        <taxon>Metazoa</taxon>
        <taxon>Ecdysozoa</taxon>
        <taxon>Arthropoda</taxon>
        <taxon>Crustacea</taxon>
        <taxon>Multicrustacea</taxon>
        <taxon>Malacostraca</taxon>
        <taxon>Eumalacostraca</taxon>
        <taxon>Eucarida</taxon>
        <taxon>Decapoda</taxon>
        <taxon>Pleocyemata</taxon>
        <taxon>Brachyura</taxon>
        <taxon>Eubrachyura</taxon>
        <taxon>Portunoidea</taxon>
        <taxon>Portunidae</taxon>
        <taxon>Portuninae</taxon>
        <taxon>Portunus</taxon>
    </lineage>
</organism>
<dbReference type="AlphaFoldDB" id="A0A5B7JXJ4"/>
<protein>
    <submittedName>
        <fullName evidence="1">Uncharacterized protein</fullName>
    </submittedName>
</protein>
<accession>A0A5B7JXJ4</accession>
<dbReference type="Proteomes" id="UP000324222">
    <property type="component" value="Unassembled WGS sequence"/>
</dbReference>
<proteinExistence type="predicted"/>
<comment type="caution">
    <text evidence="1">The sequence shown here is derived from an EMBL/GenBank/DDBJ whole genome shotgun (WGS) entry which is preliminary data.</text>
</comment>
<keyword evidence="2" id="KW-1185">Reference proteome</keyword>
<name>A0A5B7JXJ4_PORTR</name>
<sequence length="61" mass="6774">MMCLSPHTTYASVTSASNSRVTMDPFSRSPVNISISAGFCENAPSWTLLHLCRQRLHTTEM</sequence>
<evidence type="ECO:0000313" key="1">
    <source>
        <dbReference type="EMBL" id="MPC99285.1"/>
    </source>
</evidence>
<dbReference type="EMBL" id="VSRR010117704">
    <property type="protein sequence ID" value="MPC99285.1"/>
    <property type="molecule type" value="Genomic_DNA"/>
</dbReference>